<dbReference type="InterPro" id="IPR011990">
    <property type="entry name" value="TPR-like_helical_dom_sf"/>
</dbReference>
<reference evidence="5 6" key="1">
    <citation type="submission" date="2015-09" db="EMBL/GenBank/DDBJ databases">
        <title>Aphanizomenon flos-aquae WA102.</title>
        <authorList>
            <person name="Driscoll C."/>
        </authorList>
    </citation>
    <scope>NUCLEOTIDE SEQUENCE [LARGE SCALE GENOMIC DNA]</scope>
    <source>
        <strain evidence="5">WA102</strain>
    </source>
</reference>
<feature type="repeat" description="TPR" evidence="3">
    <location>
        <begin position="939"/>
        <end position="972"/>
    </location>
</feature>
<keyword evidence="2 3" id="KW-0802">TPR repeat</keyword>
<dbReference type="SUPFAM" id="SSF48452">
    <property type="entry name" value="TPR-like"/>
    <property type="match status" value="2"/>
</dbReference>
<keyword evidence="1" id="KW-0677">Repeat</keyword>
<feature type="repeat" description="TPR" evidence="3">
    <location>
        <begin position="565"/>
        <end position="598"/>
    </location>
</feature>
<evidence type="ECO:0000256" key="4">
    <source>
        <dbReference type="SAM" id="SignalP"/>
    </source>
</evidence>
<feature type="repeat" description="TPR" evidence="3">
    <location>
        <begin position="905"/>
        <end position="938"/>
    </location>
</feature>
<dbReference type="InterPro" id="IPR043504">
    <property type="entry name" value="Peptidase_S1_PA_chymotrypsin"/>
</dbReference>
<dbReference type="EMBL" id="LJOW01000097">
    <property type="protein sequence ID" value="OBQ42572.1"/>
    <property type="molecule type" value="Genomic_DNA"/>
</dbReference>
<dbReference type="SMART" id="SM00028">
    <property type="entry name" value="TPR"/>
    <property type="match status" value="17"/>
</dbReference>
<accession>A0A1B7WZP8</accession>
<gene>
    <name evidence="5" type="ORF">AN484_16980</name>
</gene>
<organism evidence="5 6">
    <name type="scientific">Aphanizomenon flos-aquae WA102</name>
    <dbReference type="NCBI Taxonomy" id="1710896"/>
    <lineage>
        <taxon>Bacteria</taxon>
        <taxon>Bacillati</taxon>
        <taxon>Cyanobacteriota</taxon>
        <taxon>Cyanophyceae</taxon>
        <taxon>Nostocales</taxon>
        <taxon>Aphanizomenonaceae</taxon>
        <taxon>Aphanizomenon</taxon>
    </lineage>
</organism>
<dbReference type="Pfam" id="PF13181">
    <property type="entry name" value="TPR_8"/>
    <property type="match status" value="1"/>
</dbReference>
<dbReference type="AlphaFoldDB" id="A0A1B7WZP8"/>
<feature type="repeat" description="TPR" evidence="3">
    <location>
        <begin position="1075"/>
        <end position="1108"/>
    </location>
</feature>
<evidence type="ECO:0000256" key="3">
    <source>
        <dbReference type="PROSITE-ProRule" id="PRU00339"/>
    </source>
</evidence>
<dbReference type="Pfam" id="PF13432">
    <property type="entry name" value="TPR_16"/>
    <property type="match status" value="3"/>
</dbReference>
<dbReference type="InterPro" id="IPR050498">
    <property type="entry name" value="Ycf3"/>
</dbReference>
<dbReference type="Gene3D" id="1.25.40.10">
    <property type="entry name" value="Tetratricopeptide repeat domain"/>
    <property type="match status" value="7"/>
</dbReference>
<proteinExistence type="predicted"/>
<feature type="repeat" description="TPR" evidence="3">
    <location>
        <begin position="735"/>
        <end position="768"/>
    </location>
</feature>
<dbReference type="SUPFAM" id="SSF50494">
    <property type="entry name" value="Trypsin-like serine proteases"/>
    <property type="match status" value="2"/>
</dbReference>
<evidence type="ECO:0000256" key="1">
    <source>
        <dbReference type="ARBA" id="ARBA00022737"/>
    </source>
</evidence>
<dbReference type="Pfam" id="PF00515">
    <property type="entry name" value="TPR_1"/>
    <property type="match status" value="6"/>
</dbReference>
<protein>
    <submittedName>
        <fullName evidence="5">Uncharacterized protein</fullName>
    </submittedName>
</protein>
<dbReference type="InterPro" id="IPR009003">
    <property type="entry name" value="Peptidase_S1_PA"/>
</dbReference>
<feature type="signal peptide" evidence="4">
    <location>
        <begin position="1"/>
        <end position="20"/>
    </location>
</feature>
<feature type="repeat" description="TPR" evidence="3">
    <location>
        <begin position="871"/>
        <end position="904"/>
    </location>
</feature>
<keyword evidence="4" id="KW-0732">Signal</keyword>
<dbReference type="GO" id="GO:0009279">
    <property type="term" value="C:cell outer membrane"/>
    <property type="evidence" value="ECO:0007669"/>
    <property type="project" value="TreeGrafter"/>
</dbReference>
<dbReference type="InterPro" id="IPR019734">
    <property type="entry name" value="TPR_rpt"/>
</dbReference>
<evidence type="ECO:0000313" key="5">
    <source>
        <dbReference type="EMBL" id="OBQ42572.1"/>
    </source>
</evidence>
<feature type="repeat" description="TPR" evidence="3">
    <location>
        <begin position="600"/>
        <end position="633"/>
    </location>
</feature>
<dbReference type="Pfam" id="PF13365">
    <property type="entry name" value="Trypsin_2"/>
    <property type="match status" value="2"/>
</dbReference>
<feature type="repeat" description="TPR" evidence="3">
    <location>
        <begin position="973"/>
        <end position="1006"/>
    </location>
</feature>
<dbReference type="PROSITE" id="PS50293">
    <property type="entry name" value="TPR_REGION"/>
    <property type="match status" value="7"/>
</dbReference>
<evidence type="ECO:0000256" key="2">
    <source>
        <dbReference type="ARBA" id="ARBA00022803"/>
    </source>
</evidence>
<dbReference type="PATRIC" id="fig|1710896.3.peg.3506"/>
<feature type="repeat" description="TPR" evidence="3">
    <location>
        <begin position="701"/>
        <end position="734"/>
    </location>
</feature>
<feature type="repeat" description="TPR" evidence="3">
    <location>
        <begin position="634"/>
        <end position="667"/>
    </location>
</feature>
<feature type="repeat" description="TPR" evidence="3">
    <location>
        <begin position="837"/>
        <end position="870"/>
    </location>
</feature>
<sequence length="1158" mass="127838">MKHQIAIISCLLLLPYPVSAIETQTKTTKLLTQTSQTCKLQPADPENGIYSDSQLQTIAKQITVRVRDKERGASGTIFARKGNSYLVVTNSHVVRRINNINIITADGQKYAAKILPNTNFDKFDLAIVEFTSNQKHCLPSEIAERIASFDINLETQVMAAGYAVSEDKLVLTTGKIQQIISQPSLKDGYEIGYTSDIQQGMSGGAIISNTGNLIGINGISSYPLFNTAYVYTNGKRPTNTEIQEFRKLSWGIPIKTVLAQVKRKVLTAYNLPIPDIKQQIAPVQLTGWLGELEAKAKQITVRIDSSSGANGSGIIIAKEGDIYTVLTAAHVVCKPPDKVGPCEPNTYKILTVDGKEDGKEYPVEPSTIKLEEGVDLAVVKFTSRENYQVATLANYPIQDDEYMFTAGYPRLGEKSPWRFTLGQIYSKERGSLTITPTKSDFNNNSSSTAQSAVSLTGGYELVYSSITFGGMSGGPVLDSQGRVIGIHGKTEGEAAIDNNSSSQETIQLGNSLGIPVSTFLALATRLNTQAQKIETTPTPELNQQKVESIQTAILSVDVSQGNTTASQWLERGNQLWRLRRYSEAIQAFEAAIKQKPKFIHLAYYGKGLALGSSGEYPEAITAFEQAVKSQPDFVPAWYNLSLVYRDSNQLDKALAAINQAIQLQPNNPNLYNQKFGVLSDLKKYKEAAAAINKAIELSPRAAFYNNRGIVRKELGDKQGAIDDYTLAIKINPNLALAYAGRGIVRKDLGDKQGAIDDYTQAIKFNPKYAEAYAGRGIVRNELGDKQGAIDDYTLAIKINPNYAQAYYNRGIVRDDLGDKQGAIDDYNLAIKINPNLAEAYNNRGIVRNELGDKQGAIDDYTLAIKINPNYAQAYYNRGIVRNELGDKQGAIDDFNQAIKINPNYADAYYNRGIVRYDLGDKPGAIDDFNQAIKINPKYAEAYYNRGIVRDDLGDKQGAIDDYNLAIKINPNLAEAYNNRGIVRNELGDKQGAIDDYTLAIKINPNYAQAYYNRGIVRNDLGDKPGAIDDYTLAIKINPNYAQAYNNRGIVRNELGDKPGAIDDYTLAIKINPNYADAYYNRGIVRYDLGDKPGAIDDFNQAIKINPNYALAYYNRGIVYYQLGDKQKAREDLQRAAQLFMAQGNTALYEQIMAFLKEL</sequence>
<dbReference type="GO" id="GO:0046813">
    <property type="term" value="P:receptor-mediated virion attachment to host cell"/>
    <property type="evidence" value="ECO:0007669"/>
    <property type="project" value="TreeGrafter"/>
</dbReference>
<dbReference type="Pfam" id="PF13414">
    <property type="entry name" value="TPR_11"/>
    <property type="match status" value="2"/>
</dbReference>
<comment type="caution">
    <text evidence="5">The sequence shown here is derived from an EMBL/GenBank/DDBJ whole genome shotgun (WGS) entry which is preliminary data.</text>
</comment>
<feature type="repeat" description="TPR" evidence="3">
    <location>
        <begin position="1041"/>
        <end position="1074"/>
    </location>
</feature>
<feature type="repeat" description="TPR" evidence="3">
    <location>
        <begin position="1109"/>
        <end position="1142"/>
    </location>
</feature>
<dbReference type="PROSITE" id="PS50005">
    <property type="entry name" value="TPR"/>
    <property type="match status" value="16"/>
</dbReference>
<dbReference type="Proteomes" id="UP000092093">
    <property type="component" value="Unassembled WGS sequence"/>
</dbReference>
<feature type="repeat" description="TPR" evidence="3">
    <location>
        <begin position="769"/>
        <end position="802"/>
    </location>
</feature>
<feature type="repeat" description="TPR" evidence="3">
    <location>
        <begin position="803"/>
        <end position="836"/>
    </location>
</feature>
<feature type="chain" id="PRO_5008600337" evidence="4">
    <location>
        <begin position="21"/>
        <end position="1158"/>
    </location>
</feature>
<evidence type="ECO:0000313" key="6">
    <source>
        <dbReference type="Proteomes" id="UP000092093"/>
    </source>
</evidence>
<dbReference type="Gene3D" id="2.40.10.10">
    <property type="entry name" value="Trypsin-like serine proteases"/>
    <property type="match status" value="4"/>
</dbReference>
<feature type="repeat" description="TPR" evidence="3">
    <location>
        <begin position="1007"/>
        <end position="1040"/>
    </location>
</feature>
<dbReference type="PANTHER" id="PTHR44858">
    <property type="entry name" value="TETRATRICOPEPTIDE REPEAT PROTEIN 6"/>
    <property type="match status" value="1"/>
</dbReference>
<name>A0A1B7WZP8_APHFL</name>
<dbReference type="PANTHER" id="PTHR44858:SF1">
    <property type="entry name" value="UDP-N-ACETYLGLUCOSAMINE--PEPTIDE N-ACETYLGLUCOSAMINYLTRANSFERASE SPINDLY-RELATED"/>
    <property type="match status" value="1"/>
</dbReference>